<dbReference type="EMBL" id="CAJVPY010002443">
    <property type="protein sequence ID" value="CAG8560744.1"/>
    <property type="molecule type" value="Genomic_DNA"/>
</dbReference>
<name>A0A9N9BE76_9GLOM</name>
<evidence type="ECO:0000313" key="2">
    <source>
        <dbReference type="EMBL" id="CAG8560744.1"/>
    </source>
</evidence>
<reference evidence="2" key="1">
    <citation type="submission" date="2021-06" db="EMBL/GenBank/DDBJ databases">
        <authorList>
            <person name="Kallberg Y."/>
            <person name="Tangrot J."/>
            <person name="Rosling A."/>
        </authorList>
    </citation>
    <scope>NUCLEOTIDE SEQUENCE</scope>
    <source>
        <strain evidence="2">MA453B</strain>
    </source>
</reference>
<keyword evidence="3" id="KW-1185">Reference proteome</keyword>
<evidence type="ECO:0000256" key="1">
    <source>
        <dbReference type="SAM" id="MobiDB-lite"/>
    </source>
</evidence>
<sequence length="57" mass="6569">MRQTSIGRLGTNRRKTNRPSTTNVSKQLVKNSGLDTVYKWKAKEWIENEHVPVGQTE</sequence>
<dbReference type="AlphaFoldDB" id="A0A9N9BE76"/>
<dbReference type="Proteomes" id="UP000789405">
    <property type="component" value="Unassembled WGS sequence"/>
</dbReference>
<comment type="caution">
    <text evidence="2">The sequence shown here is derived from an EMBL/GenBank/DDBJ whole genome shotgun (WGS) entry which is preliminary data.</text>
</comment>
<gene>
    <name evidence="2" type="ORF">DERYTH_LOCUS5724</name>
</gene>
<feature type="region of interest" description="Disordered" evidence="1">
    <location>
        <begin position="1"/>
        <end position="25"/>
    </location>
</feature>
<proteinExistence type="predicted"/>
<protein>
    <submittedName>
        <fullName evidence="2">21754_t:CDS:1</fullName>
    </submittedName>
</protein>
<accession>A0A9N9BE76</accession>
<evidence type="ECO:0000313" key="3">
    <source>
        <dbReference type="Proteomes" id="UP000789405"/>
    </source>
</evidence>
<organism evidence="2 3">
    <name type="scientific">Dentiscutata erythropus</name>
    <dbReference type="NCBI Taxonomy" id="1348616"/>
    <lineage>
        <taxon>Eukaryota</taxon>
        <taxon>Fungi</taxon>
        <taxon>Fungi incertae sedis</taxon>
        <taxon>Mucoromycota</taxon>
        <taxon>Glomeromycotina</taxon>
        <taxon>Glomeromycetes</taxon>
        <taxon>Diversisporales</taxon>
        <taxon>Gigasporaceae</taxon>
        <taxon>Dentiscutata</taxon>
    </lineage>
</organism>